<dbReference type="Proteomes" id="UP000823388">
    <property type="component" value="Chromosome 5K"/>
</dbReference>
<dbReference type="EMBL" id="CM029045">
    <property type="protein sequence ID" value="KAG2603200.1"/>
    <property type="molecule type" value="Genomic_DNA"/>
</dbReference>
<keyword evidence="3" id="KW-1185">Reference proteome</keyword>
<organism evidence="2 3">
    <name type="scientific">Panicum virgatum</name>
    <name type="common">Blackwell switchgrass</name>
    <dbReference type="NCBI Taxonomy" id="38727"/>
    <lineage>
        <taxon>Eukaryota</taxon>
        <taxon>Viridiplantae</taxon>
        <taxon>Streptophyta</taxon>
        <taxon>Embryophyta</taxon>
        <taxon>Tracheophyta</taxon>
        <taxon>Spermatophyta</taxon>
        <taxon>Magnoliopsida</taxon>
        <taxon>Liliopsida</taxon>
        <taxon>Poales</taxon>
        <taxon>Poaceae</taxon>
        <taxon>PACMAD clade</taxon>
        <taxon>Panicoideae</taxon>
        <taxon>Panicodae</taxon>
        <taxon>Paniceae</taxon>
        <taxon>Panicinae</taxon>
        <taxon>Panicum</taxon>
        <taxon>Panicum sect. Hiantes</taxon>
    </lineage>
</organism>
<evidence type="ECO:0000313" key="3">
    <source>
        <dbReference type="Proteomes" id="UP000823388"/>
    </source>
</evidence>
<protein>
    <submittedName>
        <fullName evidence="2">Uncharacterized protein</fullName>
    </submittedName>
</protein>
<gene>
    <name evidence="2" type="ORF">PVAP13_5KG753700</name>
</gene>
<sequence>MGLAQPTRPSPSPRGALPSLLRLFGTSKAGQRGEREEIPSKPLTPSAAAAVHCARGDRRAAEQATAGGGEQDARSSPAPLHPWVVARPPAAPPPLRPLAKADRLLARSRFSPTFKMAAAPRAITSESLRLVAHVSLCCAPCASIRPWVD</sequence>
<accession>A0A8T0SWF8</accession>
<proteinExistence type="predicted"/>
<feature type="region of interest" description="Disordered" evidence="1">
    <location>
        <begin position="1"/>
        <end position="97"/>
    </location>
</feature>
<name>A0A8T0SWF8_PANVG</name>
<reference evidence="2" key="1">
    <citation type="submission" date="2020-05" db="EMBL/GenBank/DDBJ databases">
        <title>WGS assembly of Panicum virgatum.</title>
        <authorList>
            <person name="Lovell J.T."/>
            <person name="Jenkins J."/>
            <person name="Shu S."/>
            <person name="Juenger T.E."/>
            <person name="Schmutz J."/>
        </authorList>
    </citation>
    <scope>NUCLEOTIDE SEQUENCE</scope>
    <source>
        <strain evidence="2">AP13</strain>
    </source>
</reference>
<evidence type="ECO:0000313" key="2">
    <source>
        <dbReference type="EMBL" id="KAG2603200.1"/>
    </source>
</evidence>
<evidence type="ECO:0000256" key="1">
    <source>
        <dbReference type="SAM" id="MobiDB-lite"/>
    </source>
</evidence>
<comment type="caution">
    <text evidence="2">The sequence shown here is derived from an EMBL/GenBank/DDBJ whole genome shotgun (WGS) entry which is preliminary data.</text>
</comment>
<dbReference type="AlphaFoldDB" id="A0A8T0SWF8"/>